<gene>
    <name evidence="2 3" type="ORF">Bm9915</name>
    <name evidence="2" type="ORF">BM_Bm9915</name>
</gene>
<keyword evidence="1" id="KW-0812">Transmembrane</keyword>
<evidence type="ECO:0000256" key="1">
    <source>
        <dbReference type="SAM" id="Phobius"/>
    </source>
</evidence>
<organism evidence="2">
    <name type="scientific">Brugia malayi</name>
    <name type="common">Filarial nematode worm</name>
    <dbReference type="NCBI Taxonomy" id="6279"/>
    <lineage>
        <taxon>Eukaryota</taxon>
        <taxon>Metazoa</taxon>
        <taxon>Ecdysozoa</taxon>
        <taxon>Nematoda</taxon>
        <taxon>Chromadorea</taxon>
        <taxon>Rhabditida</taxon>
        <taxon>Spirurina</taxon>
        <taxon>Spiruromorpha</taxon>
        <taxon>Filarioidea</taxon>
        <taxon>Onchocercidae</taxon>
        <taxon>Brugia</taxon>
    </lineage>
</organism>
<name>A0A0J9XVD1_BRUMA</name>
<dbReference type="WormBase" id="Bm9915">
    <property type="protein sequence ID" value="BM18529"/>
    <property type="gene ID" value="WBGene00230176"/>
</dbReference>
<proteinExistence type="predicted"/>
<reference evidence="2" key="2">
    <citation type="submission" date="2012-12" db="EMBL/GenBank/DDBJ databases">
        <authorList>
            <person name="Gao Y.W."/>
            <person name="Fan S.T."/>
            <person name="Sun H.T."/>
            <person name="Wang Z."/>
            <person name="Gao X.L."/>
            <person name="Li Y.G."/>
            <person name="Wang T.C."/>
            <person name="Zhang K."/>
            <person name="Xu W.W."/>
            <person name="Yu Z.J."/>
            <person name="Xia X.Z."/>
        </authorList>
    </citation>
    <scope>NUCLEOTIDE SEQUENCE</scope>
    <source>
        <strain evidence="2">FR3</strain>
    </source>
</reference>
<accession>A0A0J9XVD1</accession>
<evidence type="ECO:0000313" key="3">
    <source>
        <dbReference type="WormBase" id="Bm9915"/>
    </source>
</evidence>
<reference evidence="2" key="1">
    <citation type="journal article" date="2007" name="Science">
        <title>Draft genome of the filarial nematode parasite Brugia malayi.</title>
        <authorList>
            <person name="Ghedin E."/>
            <person name="Wang S."/>
            <person name="Spiro D."/>
            <person name="Caler E."/>
            <person name="Zhao Q."/>
            <person name="Crabtree J."/>
            <person name="Allen J.E."/>
            <person name="Delcher A.L."/>
            <person name="Guiliano D.B."/>
            <person name="Miranda-Saavedra D."/>
            <person name="Angiuoli S.V."/>
            <person name="Creasy T."/>
            <person name="Amedeo P."/>
            <person name="Haas B."/>
            <person name="El-Sayed N.M."/>
            <person name="Wortman J.R."/>
            <person name="Feldblyum T."/>
            <person name="Tallon L."/>
            <person name="Schatz M."/>
            <person name="Shumway M."/>
            <person name="Koo H."/>
            <person name="Salzberg S.L."/>
            <person name="Schobel S."/>
            <person name="Pertea M."/>
            <person name="Pop M."/>
            <person name="White O."/>
            <person name="Barton G.J."/>
            <person name="Carlow C.K."/>
            <person name="Crawford M.J."/>
            <person name="Daub J."/>
            <person name="Dimmic M.W."/>
            <person name="Estes C.F."/>
            <person name="Foster J.M."/>
            <person name="Ganatra M."/>
            <person name="Gregory W.F."/>
            <person name="Johnson N.M."/>
            <person name="Jin J."/>
            <person name="Komuniecki R."/>
            <person name="Korf I."/>
            <person name="Kumar S."/>
            <person name="Laney S."/>
            <person name="Li B.W."/>
            <person name="Li W."/>
            <person name="Lindblom T.H."/>
            <person name="Lustigman S."/>
            <person name="Ma D."/>
            <person name="Maina C.V."/>
            <person name="Martin D.M."/>
            <person name="McCarter J.P."/>
            <person name="McReynolds L."/>
            <person name="Mitreva M."/>
            <person name="Nutman T.B."/>
            <person name="Parkinson J."/>
            <person name="Peregrin-Alvarez J.M."/>
            <person name="Poole C."/>
            <person name="Ren Q."/>
            <person name="Saunders L."/>
            <person name="Sluder A.E."/>
            <person name="Smith K."/>
            <person name="Stanke M."/>
            <person name="Unnasch T.R."/>
            <person name="Ware J."/>
            <person name="Wei A.D."/>
            <person name="Weil G."/>
            <person name="Williams D.J."/>
            <person name="Zhang Y."/>
            <person name="Williams S.A."/>
            <person name="Fraser-Liggett C."/>
            <person name="Slatko B."/>
            <person name="Blaxter M.L."/>
            <person name="Scott A.L."/>
        </authorList>
    </citation>
    <scope>NUCLEOTIDE SEQUENCE</scope>
    <source>
        <strain evidence="2">FR3</strain>
    </source>
</reference>
<dbReference type="AlphaFoldDB" id="A0A0J9XVD1"/>
<protein>
    <submittedName>
        <fullName evidence="2">Bm9915</fullName>
    </submittedName>
</protein>
<sequence length="201" mass="23185">MTTDKQDSKSNVHEEIAFFNSSTNAGHNSKAHHKLPKERFRVQSLNHSLCMIVLSLMLIDLEKKKDEKPETEKQMKRTTIMFRELYLTVIFGAICLAMPMFDSLSMKDNNELRNIRVKRYGFLGGYNSYLNNSPYTYKFKTPFFKVKIKSGGYQNDFLGHQPYGFGGTGGFHPSYGSNAFHPPLNLPYGYHYNPYGYGWYG</sequence>
<evidence type="ECO:0000313" key="2">
    <source>
        <dbReference type="EMBL" id="CDP95922.1"/>
    </source>
</evidence>
<keyword evidence="1" id="KW-1133">Transmembrane helix</keyword>
<dbReference type="EMBL" id="LN856957">
    <property type="protein sequence ID" value="CDP95922.1"/>
    <property type="molecule type" value="Genomic_DNA"/>
</dbReference>
<feature type="transmembrane region" description="Helical" evidence="1">
    <location>
        <begin position="82"/>
        <end position="101"/>
    </location>
</feature>
<keyword evidence="1" id="KW-0472">Membrane</keyword>